<evidence type="ECO:0000313" key="6">
    <source>
        <dbReference type="Proteomes" id="UP001500962"/>
    </source>
</evidence>
<gene>
    <name evidence="3" type="ORF">GCM10008985_35980</name>
    <name evidence="4" type="ORF">MUK72_01260</name>
</gene>
<keyword evidence="1" id="KW-0812">Transmembrane</keyword>
<reference evidence="3" key="1">
    <citation type="journal article" date="2014" name="Int. J. Syst. Evol. Microbiol.">
        <title>Complete genome sequence of Corynebacterium casei LMG S-19264T (=DSM 44701T), isolated from a smear-ripened cheese.</title>
        <authorList>
            <consortium name="US DOE Joint Genome Institute (JGI-PGF)"/>
            <person name="Walter F."/>
            <person name="Albersmeier A."/>
            <person name="Kalinowski J."/>
            <person name="Ruckert C."/>
        </authorList>
    </citation>
    <scope>NUCLEOTIDE SEQUENCE</scope>
    <source>
        <strain evidence="3">JCM 12289</strain>
    </source>
</reference>
<evidence type="ECO:0000313" key="5">
    <source>
        <dbReference type="Proteomes" id="UP000830542"/>
    </source>
</evidence>
<evidence type="ECO:0000256" key="1">
    <source>
        <dbReference type="SAM" id="Phobius"/>
    </source>
</evidence>
<protein>
    <submittedName>
        <fullName evidence="4">Zinc ribbon domain-containing protein</fullName>
    </submittedName>
</protein>
<evidence type="ECO:0000313" key="4">
    <source>
        <dbReference type="EMBL" id="UOO95355.1"/>
    </source>
</evidence>
<dbReference type="EMBL" id="CP095005">
    <property type="protein sequence ID" value="UOO95355.1"/>
    <property type="molecule type" value="Genomic_DNA"/>
</dbReference>
<proteinExistence type="predicted"/>
<dbReference type="Pfam" id="PF24460">
    <property type="entry name" value="DUF7575"/>
    <property type="match status" value="1"/>
</dbReference>
<evidence type="ECO:0000313" key="3">
    <source>
        <dbReference type="EMBL" id="GAA0476484.1"/>
    </source>
</evidence>
<keyword evidence="5" id="KW-1185">Reference proteome</keyword>
<reference evidence="4" key="2">
    <citation type="submission" date="2022-04" db="EMBL/GenBank/DDBJ databases">
        <title>Sequencing and genomic assembly of Halococcus dombrowskii.</title>
        <authorList>
            <person name="Lim S.W."/>
            <person name="MacLea K.S."/>
        </authorList>
    </citation>
    <scope>NUCLEOTIDE SEQUENCE</scope>
    <source>
        <strain evidence="4">H4</strain>
    </source>
</reference>
<dbReference type="InterPro" id="IPR055997">
    <property type="entry name" value="DUF7575"/>
</dbReference>
<accession>A0AAV3SLS1</accession>
<reference evidence="3" key="3">
    <citation type="submission" date="2023-12" db="EMBL/GenBank/DDBJ databases">
        <authorList>
            <person name="Sun Q."/>
            <person name="Inoue M."/>
        </authorList>
    </citation>
    <scope>NUCLEOTIDE SEQUENCE</scope>
    <source>
        <strain evidence="3">JCM 12289</strain>
    </source>
</reference>
<sequence length="139" mass="15277">MGETRSRKRPWLAALLSAIAPAFGHLYLRRWLRALGWLGVTMLSSVFVPDATLDALVSGQSFAWLDAAPLLAVSLLSVLDAYRLAVVNNYLLRVRSAGTEMAVCPDCGRPVEDDLDFCQWCGTTLDEAEADEPARHDVQ</sequence>
<keyword evidence="1" id="KW-1133">Transmembrane helix</keyword>
<feature type="domain" description="DUF7575" evidence="2">
    <location>
        <begin position="100"/>
        <end position="126"/>
    </location>
</feature>
<feature type="transmembrane region" description="Helical" evidence="1">
    <location>
        <begin position="64"/>
        <end position="85"/>
    </location>
</feature>
<feature type="transmembrane region" description="Helical" evidence="1">
    <location>
        <begin position="34"/>
        <end position="57"/>
    </location>
</feature>
<organism evidence="3 6">
    <name type="scientific">Halococcus dombrowskii</name>
    <dbReference type="NCBI Taxonomy" id="179637"/>
    <lineage>
        <taxon>Archaea</taxon>
        <taxon>Methanobacteriati</taxon>
        <taxon>Methanobacteriota</taxon>
        <taxon>Stenosarchaea group</taxon>
        <taxon>Halobacteria</taxon>
        <taxon>Halobacteriales</taxon>
        <taxon>Halococcaceae</taxon>
        <taxon>Halococcus</taxon>
    </lineage>
</organism>
<dbReference type="Proteomes" id="UP001500962">
    <property type="component" value="Unassembled WGS sequence"/>
</dbReference>
<keyword evidence="1" id="KW-0472">Membrane</keyword>
<dbReference type="AlphaFoldDB" id="A0AAV3SLS1"/>
<evidence type="ECO:0000259" key="2">
    <source>
        <dbReference type="Pfam" id="PF24460"/>
    </source>
</evidence>
<dbReference type="Proteomes" id="UP000830542">
    <property type="component" value="Chromosome"/>
</dbReference>
<dbReference type="GeneID" id="71760434"/>
<dbReference type="RefSeq" id="WP_244703017.1">
    <property type="nucleotide sequence ID" value="NZ_BAAADN010000089.1"/>
</dbReference>
<name>A0AAV3SLS1_HALDO</name>
<dbReference type="KEGG" id="hdo:MUK72_01260"/>
<dbReference type="EMBL" id="BAAADN010000089">
    <property type="protein sequence ID" value="GAA0476484.1"/>
    <property type="molecule type" value="Genomic_DNA"/>
</dbReference>